<dbReference type="Proteomes" id="UP000681722">
    <property type="component" value="Unassembled WGS sequence"/>
</dbReference>
<evidence type="ECO:0000313" key="2">
    <source>
        <dbReference type="EMBL" id="CAF4408139.1"/>
    </source>
</evidence>
<proteinExistence type="predicted"/>
<evidence type="ECO:0000313" key="3">
    <source>
        <dbReference type="Proteomes" id="UP000663829"/>
    </source>
</evidence>
<keyword evidence="3" id="KW-1185">Reference proteome</keyword>
<dbReference type="Proteomes" id="UP000663829">
    <property type="component" value="Unassembled WGS sequence"/>
</dbReference>
<organism evidence="1 3">
    <name type="scientific">Didymodactylos carnosus</name>
    <dbReference type="NCBI Taxonomy" id="1234261"/>
    <lineage>
        <taxon>Eukaryota</taxon>
        <taxon>Metazoa</taxon>
        <taxon>Spiralia</taxon>
        <taxon>Gnathifera</taxon>
        <taxon>Rotifera</taxon>
        <taxon>Eurotatoria</taxon>
        <taxon>Bdelloidea</taxon>
        <taxon>Philodinida</taxon>
        <taxon>Philodinidae</taxon>
        <taxon>Didymodactylos</taxon>
    </lineage>
</organism>
<protein>
    <submittedName>
        <fullName evidence="1">Uncharacterized protein</fullName>
    </submittedName>
</protein>
<evidence type="ECO:0000313" key="1">
    <source>
        <dbReference type="EMBL" id="CAF1547297.1"/>
    </source>
</evidence>
<name>A0A815WPI4_9BILA</name>
<gene>
    <name evidence="1" type="ORF">GPM918_LOCUS38983</name>
    <name evidence="2" type="ORF">SRO942_LOCUS39840</name>
</gene>
<feature type="non-terminal residue" evidence="1">
    <location>
        <position position="29"/>
    </location>
</feature>
<sequence>MNANGHRPIETCVLYDDKPYSVLQTFLKL</sequence>
<dbReference type="EMBL" id="CAJOBC010092292">
    <property type="protein sequence ID" value="CAF4408139.1"/>
    <property type="molecule type" value="Genomic_DNA"/>
</dbReference>
<reference evidence="1" key="1">
    <citation type="submission" date="2021-02" db="EMBL/GenBank/DDBJ databases">
        <authorList>
            <person name="Nowell W R."/>
        </authorList>
    </citation>
    <scope>NUCLEOTIDE SEQUENCE</scope>
</reference>
<dbReference type="EMBL" id="CAJNOQ010026626">
    <property type="protein sequence ID" value="CAF1547297.1"/>
    <property type="molecule type" value="Genomic_DNA"/>
</dbReference>
<comment type="caution">
    <text evidence="1">The sequence shown here is derived from an EMBL/GenBank/DDBJ whole genome shotgun (WGS) entry which is preliminary data.</text>
</comment>
<dbReference type="AlphaFoldDB" id="A0A815WPI4"/>
<accession>A0A815WPI4</accession>